<dbReference type="EMBL" id="LBVV01000018">
    <property type="protein sequence ID" value="KKQ93549.1"/>
    <property type="molecule type" value="Genomic_DNA"/>
</dbReference>
<dbReference type="STRING" id="1618345.UT18_C0018G0020"/>
<evidence type="ECO:0000256" key="3">
    <source>
        <dbReference type="ARBA" id="ARBA00012966"/>
    </source>
</evidence>
<keyword evidence="4" id="KW-0808">Transferase</keyword>
<dbReference type="Pfam" id="PF00334">
    <property type="entry name" value="NDK"/>
    <property type="match status" value="2"/>
</dbReference>
<dbReference type="Proteomes" id="UP000034207">
    <property type="component" value="Unassembled WGS sequence"/>
</dbReference>
<evidence type="ECO:0000256" key="5">
    <source>
        <dbReference type="ARBA" id="ARBA00022777"/>
    </source>
</evidence>
<evidence type="ECO:0000313" key="9">
    <source>
        <dbReference type="Proteomes" id="UP000034207"/>
    </source>
</evidence>
<dbReference type="GO" id="GO:0004550">
    <property type="term" value="F:nucleoside diphosphate kinase activity"/>
    <property type="evidence" value="ECO:0007669"/>
    <property type="project" value="UniProtKB-EC"/>
</dbReference>
<evidence type="ECO:0000256" key="6">
    <source>
        <dbReference type="PROSITE-ProRule" id="PRU00706"/>
    </source>
</evidence>
<dbReference type="EC" id="2.7.4.6" evidence="3"/>
<dbReference type="CDD" id="cd04413">
    <property type="entry name" value="NDPk_I"/>
    <property type="match status" value="1"/>
</dbReference>
<evidence type="ECO:0000259" key="7">
    <source>
        <dbReference type="SMART" id="SM00562"/>
    </source>
</evidence>
<gene>
    <name evidence="8" type="ORF">UT18_C0018G0020</name>
</gene>
<dbReference type="AlphaFoldDB" id="A0A0G0P5Z2"/>
<comment type="caution">
    <text evidence="6">Lacks conserved residue(s) required for the propagation of feature annotation.</text>
</comment>
<accession>A0A0G0P5Z2</accession>
<dbReference type="PROSITE" id="PS51374">
    <property type="entry name" value="NDPK_LIKE"/>
    <property type="match status" value="1"/>
</dbReference>
<dbReference type="PANTHER" id="PTHR11349">
    <property type="entry name" value="NUCLEOSIDE DIPHOSPHATE KINASE"/>
    <property type="match status" value="1"/>
</dbReference>
<comment type="similarity">
    <text evidence="2 6">Belongs to the NDK family.</text>
</comment>
<feature type="domain" description="Nucleoside diphosphate kinase-like" evidence="7">
    <location>
        <begin position="6"/>
        <end position="186"/>
    </location>
</feature>
<keyword evidence="5 8" id="KW-0418">Kinase</keyword>
<organism evidence="8 9">
    <name type="scientific">candidate division CPR2 bacterium GW2011_GWC2_39_10</name>
    <dbReference type="NCBI Taxonomy" id="1618345"/>
    <lineage>
        <taxon>Bacteria</taxon>
        <taxon>Bacteria division CPR2</taxon>
    </lineage>
</organism>
<dbReference type="PATRIC" id="fig|1618345.3.peg.967"/>
<dbReference type="Gene3D" id="3.30.70.141">
    <property type="entry name" value="Nucleoside diphosphate kinase-like domain"/>
    <property type="match status" value="1"/>
</dbReference>
<dbReference type="SMART" id="SM00562">
    <property type="entry name" value="NDK"/>
    <property type="match status" value="1"/>
</dbReference>
<evidence type="ECO:0000256" key="1">
    <source>
        <dbReference type="ARBA" id="ARBA00001946"/>
    </source>
</evidence>
<evidence type="ECO:0000313" key="8">
    <source>
        <dbReference type="EMBL" id="KKQ93549.1"/>
    </source>
</evidence>
<name>A0A0G0P5Z2_UNCC2</name>
<dbReference type="InterPro" id="IPR034907">
    <property type="entry name" value="NDK-like_dom"/>
</dbReference>
<evidence type="ECO:0000256" key="2">
    <source>
        <dbReference type="ARBA" id="ARBA00008142"/>
    </source>
</evidence>
<dbReference type="InterPro" id="IPR036850">
    <property type="entry name" value="NDK-like_dom_sf"/>
</dbReference>
<protein>
    <recommendedName>
        <fullName evidence="3">nucleoside-diphosphate kinase</fullName>
        <ecNumber evidence="3">2.7.4.6</ecNumber>
    </recommendedName>
</protein>
<proteinExistence type="inferred from homology"/>
<comment type="caution">
    <text evidence="8">The sequence shown here is derived from an EMBL/GenBank/DDBJ whole genome shotgun (WGS) entry which is preliminary data.</text>
</comment>
<evidence type="ECO:0000256" key="4">
    <source>
        <dbReference type="ARBA" id="ARBA00022679"/>
    </source>
</evidence>
<reference evidence="8 9" key="1">
    <citation type="journal article" date="2015" name="Nature">
        <title>rRNA introns, odd ribosomes, and small enigmatic genomes across a large radiation of phyla.</title>
        <authorList>
            <person name="Brown C.T."/>
            <person name="Hug L.A."/>
            <person name="Thomas B.C."/>
            <person name="Sharon I."/>
            <person name="Castelle C.J."/>
            <person name="Singh A."/>
            <person name="Wilkins M.J."/>
            <person name="Williams K.H."/>
            <person name="Banfield J.F."/>
        </authorList>
    </citation>
    <scope>NUCLEOTIDE SEQUENCE [LARGE SCALE GENOMIC DNA]</scope>
</reference>
<comment type="cofactor">
    <cofactor evidence="1">
        <name>Mg(2+)</name>
        <dbReference type="ChEBI" id="CHEBI:18420"/>
    </cofactor>
</comment>
<sequence>MAKPAVERTFVMVKPDGVQRGLIGEIIKRLEQRGLQIIALKMVKPSVEHISNHYPTDEVWIKRLGDKGFNVFNELGIDLKEAMGTADNLEAGKKVRKWLIDYMTEAPVVAMVVEGVHARDMVRKIVGSTLPNKAEIGTLRGDFSVDSPAAANLEKRAIKNLAHASETKEEAEKEICHWFSQEEIHQWDRPDHKAMF</sequence>
<dbReference type="SUPFAM" id="SSF54919">
    <property type="entry name" value="Nucleoside diphosphate kinase, NDK"/>
    <property type="match status" value="1"/>
</dbReference>